<keyword evidence="1" id="KW-1015">Disulfide bond</keyword>
<accession>A0A1I2E1H5</accession>
<gene>
    <name evidence="3" type="ORF">SAMN05192532_10531</name>
</gene>
<keyword evidence="4" id="KW-1185">Reference proteome</keyword>
<evidence type="ECO:0000259" key="2">
    <source>
        <dbReference type="Pfam" id="PF00578"/>
    </source>
</evidence>
<dbReference type="GO" id="GO:0016491">
    <property type="term" value="F:oxidoreductase activity"/>
    <property type="evidence" value="ECO:0007669"/>
    <property type="project" value="InterPro"/>
</dbReference>
<evidence type="ECO:0000256" key="1">
    <source>
        <dbReference type="ARBA" id="ARBA00023157"/>
    </source>
</evidence>
<dbReference type="SUPFAM" id="SSF52833">
    <property type="entry name" value="Thioredoxin-like"/>
    <property type="match status" value="1"/>
</dbReference>
<protein>
    <submittedName>
        <fullName evidence="3">AhpC/TSA family protein</fullName>
    </submittedName>
</protein>
<name>A0A1I2E1H5_9BACI</name>
<dbReference type="InterPro" id="IPR000866">
    <property type="entry name" value="AhpC/TSA"/>
</dbReference>
<dbReference type="Gene3D" id="3.40.30.10">
    <property type="entry name" value="Glutaredoxin"/>
    <property type="match status" value="1"/>
</dbReference>
<proteinExistence type="predicted"/>
<feature type="domain" description="Alkyl hydroperoxide reductase subunit C/ Thiol specific antioxidant" evidence="2">
    <location>
        <begin position="26"/>
        <end position="66"/>
    </location>
</feature>
<dbReference type="STRING" id="930128.SAMN05192532_10531"/>
<dbReference type="Pfam" id="PF00578">
    <property type="entry name" value="AhpC-TSA"/>
    <property type="match status" value="1"/>
</dbReference>
<dbReference type="InterPro" id="IPR036249">
    <property type="entry name" value="Thioredoxin-like_sf"/>
</dbReference>
<dbReference type="AlphaFoldDB" id="A0A1I2E1H5"/>
<evidence type="ECO:0000313" key="3">
    <source>
        <dbReference type="EMBL" id="SFE86506.1"/>
    </source>
</evidence>
<dbReference type="GO" id="GO:0016209">
    <property type="term" value="F:antioxidant activity"/>
    <property type="evidence" value="ECO:0007669"/>
    <property type="project" value="InterPro"/>
</dbReference>
<dbReference type="Proteomes" id="UP000199516">
    <property type="component" value="Unassembled WGS sequence"/>
</dbReference>
<organism evidence="3 4">
    <name type="scientific">Alteribacillus iranensis</name>
    <dbReference type="NCBI Taxonomy" id="930128"/>
    <lineage>
        <taxon>Bacteria</taxon>
        <taxon>Bacillati</taxon>
        <taxon>Bacillota</taxon>
        <taxon>Bacilli</taxon>
        <taxon>Bacillales</taxon>
        <taxon>Bacillaceae</taxon>
        <taxon>Alteribacillus</taxon>
    </lineage>
</organism>
<evidence type="ECO:0000313" key="4">
    <source>
        <dbReference type="Proteomes" id="UP000199516"/>
    </source>
</evidence>
<reference evidence="3 4" key="1">
    <citation type="submission" date="2016-10" db="EMBL/GenBank/DDBJ databases">
        <authorList>
            <person name="de Groot N.N."/>
        </authorList>
    </citation>
    <scope>NUCLEOTIDE SEQUENCE [LARGE SCALE GENOMIC DNA]</scope>
    <source>
        <strain evidence="3 4">DSM 23995</strain>
    </source>
</reference>
<sequence length="66" mass="7648">MITFYRNEGTYIEKQGKEQIKLSLEIGEMAPDFTLPSTNKQDITLSDFRGNKNVLIMFYPLNFTPV</sequence>
<dbReference type="EMBL" id="FONT01000005">
    <property type="protein sequence ID" value="SFE86506.1"/>
    <property type="molecule type" value="Genomic_DNA"/>
</dbReference>